<keyword evidence="1" id="KW-0472">Membrane</keyword>
<keyword evidence="4" id="KW-1185">Reference proteome</keyword>
<proteinExistence type="predicted"/>
<keyword evidence="1" id="KW-1133">Transmembrane helix</keyword>
<evidence type="ECO:0000313" key="3">
    <source>
        <dbReference type="EMBL" id="NGX88719.1"/>
    </source>
</evidence>
<organism evidence="3 4">
    <name type="scientific">Rahnella contaminans</name>
    <dbReference type="NCBI Taxonomy" id="2703882"/>
    <lineage>
        <taxon>Bacteria</taxon>
        <taxon>Pseudomonadati</taxon>
        <taxon>Pseudomonadota</taxon>
        <taxon>Gammaproteobacteria</taxon>
        <taxon>Enterobacterales</taxon>
        <taxon>Yersiniaceae</taxon>
        <taxon>Rahnella</taxon>
    </lineage>
</organism>
<accession>A0A6M2B736</accession>
<evidence type="ECO:0000313" key="4">
    <source>
        <dbReference type="Proteomes" id="UP000476696"/>
    </source>
</evidence>
<feature type="domain" description="DUF2231" evidence="2">
    <location>
        <begin position="22"/>
        <end position="129"/>
    </location>
</feature>
<feature type="transmembrane region" description="Helical" evidence="1">
    <location>
        <begin position="86"/>
        <end position="104"/>
    </location>
</feature>
<dbReference type="PIRSF" id="PIRSF029509">
    <property type="entry name" value="UCP029509"/>
    <property type="match status" value="1"/>
</dbReference>
<dbReference type="RefSeq" id="WP_165060357.1">
    <property type="nucleotide sequence ID" value="NZ_JAADJS010000003.1"/>
</dbReference>
<protein>
    <submittedName>
        <fullName evidence="3">DUF2231 domain-containing protein</fullName>
    </submittedName>
</protein>
<feature type="transmembrane region" description="Helical" evidence="1">
    <location>
        <begin position="20"/>
        <end position="38"/>
    </location>
</feature>
<feature type="transmembrane region" description="Helical" evidence="1">
    <location>
        <begin position="50"/>
        <end position="74"/>
    </location>
</feature>
<name>A0A6M2B736_9GAMM</name>
<dbReference type="EMBL" id="JAADJS010000003">
    <property type="protein sequence ID" value="NGX88719.1"/>
    <property type="molecule type" value="Genomic_DNA"/>
</dbReference>
<dbReference type="InterPro" id="IPR016923">
    <property type="entry name" value="UCP029509"/>
</dbReference>
<dbReference type="AlphaFoldDB" id="A0A6M2B736"/>
<reference evidence="3 4" key="2">
    <citation type="submission" date="2020-03" db="EMBL/GenBank/DDBJ databases">
        <title>Rahnella aceri sp. nov., isoated from traditional Jeju Makgeolli.</title>
        <authorList>
            <person name="Kim I.S."/>
            <person name="Jeon D."/>
        </authorList>
    </citation>
    <scope>NUCLEOTIDE SEQUENCE [LARGE SCALE GENOMIC DNA]</scope>
    <source>
        <strain evidence="3 4">Lac-M11</strain>
    </source>
</reference>
<dbReference type="Pfam" id="PF09990">
    <property type="entry name" value="DUF2231"/>
    <property type="match status" value="1"/>
</dbReference>
<gene>
    <name evidence="3" type="ORF">GW579_16700</name>
</gene>
<sequence>MQTHPNSTCRKIATALYELLNPIPLGFFVAAWIFDILYMKTFINMWTDAANWLIVLGLLIAVIPRLINLIQVWSGPKSFADSAVKLHFWLNLVAVILAIFNAFIHSRDAYAVVPAGVILSTGVVVLMLLANVQLALRLPVAGGAIR</sequence>
<feature type="transmembrane region" description="Helical" evidence="1">
    <location>
        <begin position="111"/>
        <end position="130"/>
    </location>
</feature>
<reference evidence="3 4" key="1">
    <citation type="submission" date="2020-01" db="EMBL/GenBank/DDBJ databases">
        <authorList>
            <person name="Lee S.D."/>
        </authorList>
    </citation>
    <scope>NUCLEOTIDE SEQUENCE [LARGE SCALE GENOMIC DNA]</scope>
    <source>
        <strain evidence="3 4">Lac-M11</strain>
    </source>
</reference>
<keyword evidence="1" id="KW-0812">Transmembrane</keyword>
<dbReference type="Proteomes" id="UP000476696">
    <property type="component" value="Unassembled WGS sequence"/>
</dbReference>
<dbReference type="InterPro" id="IPR019251">
    <property type="entry name" value="DUF2231_TM"/>
</dbReference>
<evidence type="ECO:0000256" key="1">
    <source>
        <dbReference type="SAM" id="Phobius"/>
    </source>
</evidence>
<comment type="caution">
    <text evidence="3">The sequence shown here is derived from an EMBL/GenBank/DDBJ whole genome shotgun (WGS) entry which is preliminary data.</text>
</comment>
<evidence type="ECO:0000259" key="2">
    <source>
        <dbReference type="Pfam" id="PF09990"/>
    </source>
</evidence>